<feature type="region of interest" description="Disordered" evidence="3">
    <location>
        <begin position="911"/>
        <end position="1094"/>
    </location>
</feature>
<dbReference type="EMBL" id="CACVKT020006771">
    <property type="protein sequence ID" value="CAC5403463.1"/>
    <property type="molecule type" value="Genomic_DNA"/>
</dbReference>
<feature type="compositionally biased region" description="Polar residues" evidence="3">
    <location>
        <begin position="260"/>
        <end position="269"/>
    </location>
</feature>
<feature type="compositionally biased region" description="Basic residues" evidence="3">
    <location>
        <begin position="2988"/>
        <end position="3010"/>
    </location>
</feature>
<feature type="compositionally biased region" description="Basic and acidic residues" evidence="3">
    <location>
        <begin position="2028"/>
        <end position="2121"/>
    </location>
</feature>
<feature type="compositionally biased region" description="Basic and acidic residues" evidence="3">
    <location>
        <begin position="1869"/>
        <end position="1881"/>
    </location>
</feature>
<feature type="compositionally biased region" description="Polar residues" evidence="3">
    <location>
        <begin position="275"/>
        <end position="286"/>
    </location>
</feature>
<dbReference type="Pfam" id="PF00076">
    <property type="entry name" value="RRM_1"/>
    <property type="match status" value="3"/>
</dbReference>
<feature type="compositionally biased region" description="Basic and acidic residues" evidence="3">
    <location>
        <begin position="2313"/>
        <end position="2357"/>
    </location>
</feature>
<proteinExistence type="predicted"/>
<feature type="compositionally biased region" description="Basic and acidic residues" evidence="3">
    <location>
        <begin position="2378"/>
        <end position="2388"/>
    </location>
</feature>
<feature type="compositionally biased region" description="Basic and acidic residues" evidence="3">
    <location>
        <begin position="2535"/>
        <end position="2547"/>
    </location>
</feature>
<feature type="domain" description="RRM" evidence="4">
    <location>
        <begin position="6"/>
        <end position="81"/>
    </location>
</feature>
<feature type="compositionally biased region" description="Basic and acidic residues" evidence="3">
    <location>
        <begin position="2410"/>
        <end position="2424"/>
    </location>
</feature>
<feature type="compositionally biased region" description="Basic and acidic residues" evidence="3">
    <location>
        <begin position="2432"/>
        <end position="2451"/>
    </location>
</feature>
<dbReference type="OrthoDB" id="6407164at2759"/>
<evidence type="ECO:0000259" key="4">
    <source>
        <dbReference type="PROSITE" id="PS50102"/>
    </source>
</evidence>
<feature type="compositionally biased region" description="Polar residues" evidence="3">
    <location>
        <begin position="566"/>
        <end position="579"/>
    </location>
</feature>
<dbReference type="SMART" id="SM00360">
    <property type="entry name" value="RRM"/>
    <property type="match status" value="4"/>
</dbReference>
<feature type="compositionally biased region" description="Basic and acidic residues" evidence="3">
    <location>
        <begin position="1114"/>
        <end position="1129"/>
    </location>
</feature>
<feature type="region of interest" description="Disordered" evidence="3">
    <location>
        <begin position="96"/>
        <end position="306"/>
    </location>
</feature>
<feature type="region of interest" description="Disordered" evidence="3">
    <location>
        <begin position="1291"/>
        <end position="1351"/>
    </location>
</feature>
<accession>A0A6J8D438</accession>
<feature type="region of interest" description="Disordered" evidence="3">
    <location>
        <begin position="2982"/>
        <end position="3010"/>
    </location>
</feature>
<feature type="region of interest" description="Disordered" evidence="3">
    <location>
        <begin position="1454"/>
        <end position="1473"/>
    </location>
</feature>
<feature type="compositionally biased region" description="Basic and acidic residues" evidence="3">
    <location>
        <begin position="2727"/>
        <end position="2750"/>
    </location>
</feature>
<feature type="compositionally biased region" description="Basic and acidic residues" evidence="3">
    <location>
        <begin position="170"/>
        <end position="190"/>
    </location>
</feature>
<organism evidence="5 6">
    <name type="scientific">Mytilus coruscus</name>
    <name type="common">Sea mussel</name>
    <dbReference type="NCBI Taxonomy" id="42192"/>
    <lineage>
        <taxon>Eukaryota</taxon>
        <taxon>Metazoa</taxon>
        <taxon>Spiralia</taxon>
        <taxon>Lophotrochozoa</taxon>
        <taxon>Mollusca</taxon>
        <taxon>Bivalvia</taxon>
        <taxon>Autobranchia</taxon>
        <taxon>Pteriomorphia</taxon>
        <taxon>Mytilida</taxon>
        <taxon>Mytiloidea</taxon>
        <taxon>Mytilidae</taxon>
        <taxon>Mytilinae</taxon>
        <taxon>Mytilus</taxon>
    </lineage>
</organism>
<feature type="region of interest" description="Disordered" evidence="3">
    <location>
        <begin position="1106"/>
        <end position="1149"/>
    </location>
</feature>
<feature type="compositionally biased region" description="Basic residues" evidence="3">
    <location>
        <begin position="2548"/>
        <end position="2567"/>
    </location>
</feature>
<evidence type="ECO:0000313" key="6">
    <source>
        <dbReference type="Proteomes" id="UP000507470"/>
    </source>
</evidence>
<keyword evidence="1 2" id="KW-0694">RNA-binding</keyword>
<reference evidence="5 6" key="1">
    <citation type="submission" date="2020-06" db="EMBL/GenBank/DDBJ databases">
        <authorList>
            <person name="Li R."/>
            <person name="Bekaert M."/>
        </authorList>
    </citation>
    <scope>NUCLEOTIDE SEQUENCE [LARGE SCALE GENOMIC DNA]</scope>
    <source>
        <strain evidence="6">wild</strain>
    </source>
</reference>
<feature type="compositionally biased region" description="Polar residues" evidence="3">
    <location>
        <begin position="195"/>
        <end position="204"/>
    </location>
</feature>
<feature type="compositionally biased region" description="Low complexity" evidence="3">
    <location>
        <begin position="2160"/>
        <end position="2241"/>
    </location>
</feature>
<feature type="region of interest" description="Disordered" evidence="3">
    <location>
        <begin position="1168"/>
        <end position="1273"/>
    </location>
</feature>
<feature type="compositionally biased region" description="Polar residues" evidence="3">
    <location>
        <begin position="758"/>
        <end position="768"/>
    </location>
</feature>
<feature type="compositionally biased region" description="Low complexity" evidence="3">
    <location>
        <begin position="1305"/>
        <end position="1322"/>
    </location>
</feature>
<feature type="region of interest" description="Disordered" evidence="3">
    <location>
        <begin position="2660"/>
        <end position="2683"/>
    </location>
</feature>
<feature type="compositionally biased region" description="Basic and acidic residues" evidence="3">
    <location>
        <begin position="2131"/>
        <end position="2159"/>
    </location>
</feature>
<feature type="compositionally biased region" description="Polar residues" evidence="3">
    <location>
        <begin position="1196"/>
        <end position="1213"/>
    </location>
</feature>
<feature type="compositionally biased region" description="Low complexity" evidence="3">
    <location>
        <begin position="214"/>
        <end position="255"/>
    </location>
</feature>
<feature type="compositionally biased region" description="Low complexity" evidence="3">
    <location>
        <begin position="1070"/>
        <end position="1086"/>
    </location>
</feature>
<protein>
    <recommendedName>
        <fullName evidence="4">RRM domain-containing protein</fullName>
    </recommendedName>
</protein>
<feature type="compositionally biased region" description="Basic and acidic residues" evidence="3">
    <location>
        <begin position="2704"/>
        <end position="2717"/>
    </location>
</feature>
<feature type="compositionally biased region" description="Basic and acidic residues" evidence="3">
    <location>
        <begin position="1816"/>
        <end position="1857"/>
    </location>
</feature>
<feature type="region of interest" description="Disordered" evidence="3">
    <location>
        <begin position="557"/>
        <end position="594"/>
    </location>
</feature>
<feature type="compositionally biased region" description="Basic and acidic residues" evidence="3">
    <location>
        <begin position="769"/>
        <end position="784"/>
    </location>
</feature>
<name>A0A6J8D438_MYTCO</name>
<feature type="compositionally biased region" description="Low complexity" evidence="3">
    <location>
        <begin position="874"/>
        <end position="883"/>
    </location>
</feature>
<sequence length="3010" mass="336892">MVRETRYLLVGNLPENVTEEEISEYFKRFSKIQSVKIHGKKESEDFVCATVAFADIKSASKANNADNSLCGKVLTTAYSEGSATGSVVKRTLDEPRPSFSAIRPSTFPRKGPEDGDVYEGRDYYSSQLGQYNTGYTEEYQRGRPRDRFPPRGGFKQFDRGGHHQWTAGRRFGEGHRSNSSSDRDAFEKPRPPQSPARSTSQTSRKSPKMKRKQSNSTSRSRSGSSDSSSSSSYSDSSSDSSRSRSKSGSRSSTRAGRSKLPSTGSQVKSGRSRSQESIGSDNTETTEGGGRPHGIRITNLPGRSSDTSLRDGLFHEYKKYGKVNAVQISGNGDGRYAIVSFKKSEDARKANVASQDKRFFGANIRVSEHEGIDVDDAEFRPPEAELDEHHPKATRTLFVGNLEKEITMEELKDMFSKYGDILDIDVKRQGAISAYSFIQFTDIRSVVKALRALDGETMGGMKLKLGFGKSMPTNCVWVDNLADTVQEKFLFRQFNRYGPVSNMVIDRERGKALIFFSSLESAQFALSEMRNRILNGQKIQIDFGSRDCQTDFYDKMEKSGQLKPGQRSNLIYQRQNSDTQRPERGRGKFPFPRGRGFVRGGRGGRFIAGHAGYGGKEYHEDYKWQRYNEEYSQGGGGGTPYSEGDFETDLHAYRTQRERQRSCSPDQYSDDMYNESYREYKTRYAEYPGGSPGSDDTYDYKNRDEIYYKERYVIGSREASPEGSFHGREWSNSPTRNRVKDPERNTPPTPLGGEDTQDFSSQEQSPSEMDSKISDKKRSGKDDFDITEADIQELRTSNKYSAHRKESLSRSEERYARKRSYDDSFTRDSISKEDTSVRKLDRQLSHGSHDKLSDSKRDLFHKMKKLQSEIGNKSEGQCSSNSSDSDRGSLTGGDLSKLKHERQLLLEKIKMCEDTNNSDSERLDLDALKKSPLKRPRLDPWSGKSASGQRLQSELGSVILGPKKEKSYDVSQSYRKQMETIRKNEEKSVKDDSYKSKKNDIFSYDDDKEDLIPQGLLSPKDVPTAFVKKRKKTEVSDEKSRMYRQKREIEDERMSSDNEESARNVTRTDSVGSLGSIRRLSSGHSSPRTPITGHLSLESIDHRLSESEQSLTFKKLDSSGKRRSKDDHSSPVIIPLGEDILMTDIPDPRVPKEKCEEDFCLPLPKFAEYTPPVKLNSPHSENSGDVSKEDSPCFSPPSSGSKNESPQLSPNDTNSEESHTLSNQEPTYIPEEISNNSNEPTIDTLENQDMEAVKPHTEVDLDEGLSDGSDHNDDFCLEERIRKLDEKLNQLPTTQPSKLGTENVSSTSIGINMSSSNPPSNMYSKFKIKKRQDSNGVGQEESGEKGDKPSSEIVKTMLNRSSIFDLDSKRLEQINEKYSPNMKSVVSNAEDSPKGVTLRTKAETKEMPLSTLPGSLAGRLGNGGSSFPTLSVNTQPNVPLSVKIDDKPVNSLSPGSLKGPFSHDQNSQETKTADMCSYNSDNRIYNISDRMDVQNPVIINYSPRFNSIDNGINKTSLSTRTIVESAIESAEKLDNLSPVDSNVKVDPRLNSKNALYNKTNKIADDNMDLNKKFDTRKSPSKSVDMNLSKIEVKSDSVLKNDIASDHILGSKISKSDNGEDSSAEISSSVSIERKRKSETPSKKDKIKNTESKTISSTDTDKESSKSDVKSGSESPESKRAKISTPEKDKSETNSPTHSESAKSDKLKKDSDKKNKENKKKDKSECDSMNKDKEFNDKKDKDHDGDKTKSSAKNVENESKIDDKSVKLPSDFVKKETLNKTEGKDIDKSQSKKDTDKKTEHNTAKKEKKSEGSSSKKSSESKTDSAHKKESKSSDSKTKDKTKSSHKTKDLSKQKDGSGKSSGKASKSGSTEKVEQTKDQVKETVTSTENTDKKEPKESEIKSFEKSQDANKEKAEKSSEILKEKEKSTDVTKDKTVPTTSEKPKDKSNVDNKHKAKVDKSKEKSGESAKHKAKSETSEQHKTKSSHDNSKKEKSAEKTKHTKPKDKTSSENVKSKDKSAETKQTTAEKPPEPDSNVKNELKTTESELAKSAEKLKSSDDVKTKEKSENGKQKEKSGNGSTLKKEKSDHEKPKSTESSSKTKEKTKHTDGSHGKKSKEDKLKSPTAASSIDKTTKDKSHKDNNKKDEDRSKSDPKKEGNGDNKSSNASKTSTDSSNASKTSTDSSNASKTSTDSSNASKNSTDSSNASKNSTDSSNASKTSTESSNTSKTSTDSSNTSKTTNEGSNSSDKKENNGNNHDNKSEKSENKNDGKSENSSGTTDSLSKNSDKSESKKERKKSGENSKSSSKSSGKKSSSEKKSDSKSSDRKSSKKDKDSKKEEKTSPKEDKHKKTPKKEVEFDWSAWVEEPYVSMYDRVKRKSSEKDKEREMQVTMKRGFNNLAKRRNNKKHNKFGDSDDSDFSHDSAEETDAFEEEKVAKPNKEIVNDKSENGPKRKRCVIDTSTSSDDDDSQFYKSFQKNSLNNKEKSKGLTGKSNKHSVNDIYSSDSSETDIDFPPISPAKKKIKKTKTKSKKPQIHHDTDSDLEHGKEKQKKKKSISSKPKPKSTPKKKSDVKPPPATTQTDTHESDMIDVDSEMDIFDRIKLKNQKKKEPAKDPVTPNARRFDTTTDDSDNHLFSPNKSSMAKTETKLAAKKLTILSDLTSDSDSSFPDLSPKKNCVTKKNHTLDSKKPAVTVGAGVIAQTIRNEDLGEKKDDIKKKEKTKKKPKKNEMIKSDDKKVGEDGKGLFEKMENLIPTHGELKDKNGKHKKEGKSPKDLPYLDEEEISQAEKLVNNMNKLEKPMKHDSTKLNKTSKQDHEKTSTKSKTTKLDKMDHTFSSETETDKESKSHSTDHVTKSESESRKDADDKKSDQSVKTKPTKMKKKKHDSTTLDSVLKVTPEVSEKKDVDTVKKVNNKIESIDGISKKKTNKIEIEDMIAKKPTSKLDMDDGLLKKHNNKVEKDIGYKIGFGFFEDFPILEESKLDDIPKKKERRRSKRRTKMMSKKHQRRRQ</sequence>
<feature type="compositionally biased region" description="Basic and acidic residues" evidence="3">
    <location>
        <begin position="1631"/>
        <end position="1650"/>
    </location>
</feature>
<dbReference type="GO" id="GO:0003723">
    <property type="term" value="F:RNA binding"/>
    <property type="evidence" value="ECO:0007669"/>
    <property type="project" value="UniProtKB-UniRule"/>
</dbReference>
<feature type="compositionally biased region" description="Basic and acidic residues" evidence="3">
    <location>
        <begin position="1033"/>
        <end position="1062"/>
    </location>
</feature>
<dbReference type="InterPro" id="IPR012677">
    <property type="entry name" value="Nucleotide-bd_a/b_plait_sf"/>
</dbReference>
<feature type="compositionally biased region" description="Polar residues" evidence="3">
    <location>
        <begin position="2633"/>
        <end position="2642"/>
    </location>
</feature>
<dbReference type="SUPFAM" id="SSF54928">
    <property type="entry name" value="RNA-binding domain, RBD"/>
    <property type="match status" value="2"/>
</dbReference>
<gene>
    <name evidence="5" type="ORF">MCOR_37352</name>
</gene>
<evidence type="ECO:0000313" key="5">
    <source>
        <dbReference type="EMBL" id="CAC5403463.1"/>
    </source>
</evidence>
<dbReference type="Gene3D" id="3.30.70.330">
    <property type="match status" value="4"/>
</dbReference>
<feature type="compositionally biased region" description="Basic and acidic residues" evidence="3">
    <location>
        <begin position="2796"/>
        <end position="2873"/>
    </location>
</feature>
<feature type="compositionally biased region" description="Basic and acidic residues" evidence="3">
    <location>
        <begin position="911"/>
        <end position="929"/>
    </location>
</feature>
<feature type="compositionally biased region" description="Low complexity" evidence="3">
    <location>
        <begin position="2660"/>
        <end position="2671"/>
    </location>
</feature>
<feature type="domain" description="RRM" evidence="4">
    <location>
        <begin position="474"/>
        <end position="546"/>
    </location>
</feature>
<feature type="compositionally biased region" description="Low complexity" evidence="3">
    <location>
        <begin position="1858"/>
        <end position="1868"/>
    </location>
</feature>
<dbReference type="FunFam" id="3.30.70.330:FF:000088">
    <property type="entry name" value="msx2-interacting protein-like isoform X1"/>
    <property type="match status" value="1"/>
</dbReference>
<feature type="region of interest" description="Disordered" evidence="3">
    <location>
        <begin position="718"/>
        <end position="897"/>
    </location>
</feature>
<feature type="domain" description="RRM" evidence="4">
    <location>
        <begin position="395"/>
        <end position="470"/>
    </location>
</feature>
<feature type="region of interest" description="Disordered" evidence="3">
    <location>
        <begin position="2702"/>
        <end position="2890"/>
    </location>
</feature>
<evidence type="ECO:0000256" key="3">
    <source>
        <dbReference type="SAM" id="MobiDB-lite"/>
    </source>
</evidence>
<evidence type="ECO:0000256" key="2">
    <source>
        <dbReference type="PROSITE-ProRule" id="PRU00176"/>
    </source>
</evidence>
<feature type="domain" description="RRM" evidence="4">
    <location>
        <begin position="293"/>
        <end position="371"/>
    </location>
</feature>
<feature type="compositionally biased region" description="Polar residues" evidence="3">
    <location>
        <begin position="944"/>
        <end position="955"/>
    </location>
</feature>
<feature type="compositionally biased region" description="Polar residues" evidence="3">
    <location>
        <begin position="2471"/>
        <end position="2481"/>
    </location>
</feature>
<feature type="compositionally biased region" description="Basic and acidic residues" evidence="3">
    <location>
        <begin position="1699"/>
        <end position="1810"/>
    </location>
</feature>
<feature type="compositionally biased region" description="Basic and acidic residues" evidence="3">
    <location>
        <begin position="138"/>
        <end position="149"/>
    </location>
</feature>
<feature type="compositionally biased region" description="Basic residues" evidence="3">
    <location>
        <begin position="2876"/>
        <end position="2885"/>
    </location>
</feature>
<dbReference type="InterPro" id="IPR000504">
    <property type="entry name" value="RRM_dom"/>
</dbReference>
<feature type="compositionally biased region" description="Basic and acidic residues" evidence="3">
    <location>
        <begin position="2597"/>
        <end position="2613"/>
    </location>
</feature>
<dbReference type="InterPro" id="IPR035979">
    <property type="entry name" value="RBD_domain_sf"/>
</dbReference>
<dbReference type="PANTHER" id="PTHR23189">
    <property type="entry name" value="RNA RECOGNITION MOTIF-CONTAINING"/>
    <property type="match status" value="1"/>
</dbReference>
<feature type="compositionally biased region" description="Polar residues" evidence="3">
    <location>
        <begin position="124"/>
        <end position="135"/>
    </location>
</feature>
<feature type="compositionally biased region" description="Basic residues" evidence="3">
    <location>
        <begin position="2519"/>
        <end position="2534"/>
    </location>
</feature>
<feature type="compositionally biased region" description="Basic residues" evidence="3">
    <location>
        <begin position="2400"/>
        <end position="2409"/>
    </location>
</feature>
<feature type="compositionally biased region" description="Basic and acidic residues" evidence="3">
    <location>
        <begin position="1889"/>
        <end position="2020"/>
    </location>
</feature>
<feature type="compositionally biased region" description="Basic and acidic residues" evidence="3">
    <location>
        <begin position="110"/>
        <end position="122"/>
    </location>
</feature>
<feature type="compositionally biased region" description="Basic and acidic residues" evidence="3">
    <location>
        <begin position="2247"/>
        <end position="2272"/>
    </location>
</feature>
<feature type="compositionally biased region" description="Basic and acidic residues" evidence="3">
    <location>
        <begin position="976"/>
        <end position="1000"/>
    </location>
</feature>
<feature type="region of interest" description="Disordered" evidence="3">
    <location>
        <begin position="1610"/>
        <end position="2645"/>
    </location>
</feature>
<feature type="compositionally biased region" description="Polar residues" evidence="3">
    <location>
        <begin position="1291"/>
        <end position="1304"/>
    </location>
</feature>
<evidence type="ECO:0000256" key="1">
    <source>
        <dbReference type="ARBA" id="ARBA00022884"/>
    </source>
</evidence>
<feature type="compositionally biased region" description="Low complexity" evidence="3">
    <location>
        <begin position="2301"/>
        <end position="2312"/>
    </location>
</feature>
<feature type="compositionally biased region" description="Basic and acidic residues" evidence="3">
    <location>
        <begin position="2285"/>
        <end position="2300"/>
    </location>
</feature>
<feature type="compositionally biased region" description="Basic and acidic residues" evidence="3">
    <location>
        <begin position="803"/>
        <end position="861"/>
    </location>
</feature>
<feature type="compositionally biased region" description="Basic and acidic residues" evidence="3">
    <location>
        <begin position="1658"/>
        <end position="1691"/>
    </location>
</feature>
<feature type="compositionally biased region" description="Polar residues" evidence="3">
    <location>
        <begin position="1233"/>
        <end position="1247"/>
    </location>
</feature>
<keyword evidence="6" id="KW-1185">Reference proteome</keyword>
<dbReference type="Proteomes" id="UP000507470">
    <property type="component" value="Unassembled WGS sequence"/>
</dbReference>
<dbReference type="PROSITE" id="PS50102">
    <property type="entry name" value="RRM"/>
    <property type="match status" value="4"/>
</dbReference>